<keyword evidence="1" id="KW-0812">Transmembrane</keyword>
<evidence type="ECO:0000313" key="2">
    <source>
        <dbReference type="EMBL" id="SNV43330.1"/>
    </source>
</evidence>
<dbReference type="EMBL" id="LT906454">
    <property type="protein sequence ID" value="SNV43330.1"/>
    <property type="molecule type" value="Genomic_DNA"/>
</dbReference>
<dbReference type="GeneID" id="301156379"/>
<keyword evidence="1" id="KW-0472">Membrane</keyword>
<feature type="transmembrane region" description="Helical" evidence="1">
    <location>
        <begin position="97"/>
        <end position="116"/>
    </location>
</feature>
<organism evidence="2 3">
    <name type="scientific">Streptococcus acidominimus</name>
    <dbReference type="NCBI Taxonomy" id="1326"/>
    <lineage>
        <taxon>Bacteria</taxon>
        <taxon>Bacillati</taxon>
        <taxon>Bacillota</taxon>
        <taxon>Bacilli</taxon>
        <taxon>Lactobacillales</taxon>
        <taxon>Streptococcaceae</taxon>
        <taxon>Streptococcus</taxon>
    </lineage>
</organism>
<dbReference type="AlphaFoldDB" id="A0A239XAA9"/>
<dbReference type="RefSeq" id="WP_029690863.1">
    <property type="nucleotide sequence ID" value="NZ_LT906454.1"/>
</dbReference>
<dbReference type="OrthoDB" id="2223327at2"/>
<name>A0A239XAA9_STRAI</name>
<reference evidence="2 3" key="1">
    <citation type="submission" date="2017-06" db="EMBL/GenBank/DDBJ databases">
        <authorList>
            <consortium name="Pathogen Informatics"/>
        </authorList>
    </citation>
    <scope>NUCLEOTIDE SEQUENCE [LARGE SCALE GENOMIC DNA]</scope>
    <source>
        <strain evidence="2 3">NCTC11291</strain>
    </source>
</reference>
<keyword evidence="1" id="KW-1133">Transmembrane helix</keyword>
<proteinExistence type="predicted"/>
<protein>
    <submittedName>
        <fullName evidence="2">Uncharacterized protein</fullName>
    </submittedName>
</protein>
<gene>
    <name evidence="2" type="ORF">SAMEA4504048_01678</name>
</gene>
<accession>A0A239XAA9</accession>
<evidence type="ECO:0000313" key="3">
    <source>
        <dbReference type="Proteomes" id="UP000215144"/>
    </source>
</evidence>
<feature type="transmembrane region" description="Helical" evidence="1">
    <location>
        <begin position="71"/>
        <end position="91"/>
    </location>
</feature>
<dbReference type="KEGG" id="saco:SAME_01678"/>
<dbReference type="Proteomes" id="UP000215144">
    <property type="component" value="Chromosome 1"/>
</dbReference>
<sequence>MSITLIRKTWDGRYQPSDIYLNRIYQAKLYKDQQISLDVPDTPATLSLGWGILTKCQVADGDQIIMKTNPWWLALELILLICLGLQFNILFTNTDYLPTQLILLLLLLLNCIIPRYRLIKST</sequence>
<evidence type="ECO:0000256" key="1">
    <source>
        <dbReference type="SAM" id="Phobius"/>
    </source>
</evidence>